<keyword evidence="2" id="KW-1185">Reference proteome</keyword>
<dbReference type="AlphaFoldDB" id="A0AAD8G7G5"/>
<dbReference type="EMBL" id="JAGXEW010000010">
    <property type="protein sequence ID" value="KAK1167057.1"/>
    <property type="molecule type" value="Genomic_DNA"/>
</dbReference>
<proteinExistence type="predicted"/>
<evidence type="ECO:0000313" key="1">
    <source>
        <dbReference type="EMBL" id="KAK1167057.1"/>
    </source>
</evidence>
<dbReference type="Proteomes" id="UP001230051">
    <property type="component" value="Unassembled WGS sequence"/>
</dbReference>
<gene>
    <name evidence="1" type="ORF">AOXY_G11709</name>
</gene>
<name>A0AAD8G7G5_ACIOX</name>
<accession>A0AAD8G7G5</accession>
<organism evidence="1 2">
    <name type="scientific">Acipenser oxyrinchus oxyrinchus</name>
    <dbReference type="NCBI Taxonomy" id="40147"/>
    <lineage>
        <taxon>Eukaryota</taxon>
        <taxon>Metazoa</taxon>
        <taxon>Chordata</taxon>
        <taxon>Craniata</taxon>
        <taxon>Vertebrata</taxon>
        <taxon>Euteleostomi</taxon>
        <taxon>Actinopterygii</taxon>
        <taxon>Chondrostei</taxon>
        <taxon>Acipenseriformes</taxon>
        <taxon>Acipenseridae</taxon>
        <taxon>Acipenser</taxon>
    </lineage>
</organism>
<evidence type="ECO:0000313" key="2">
    <source>
        <dbReference type="Proteomes" id="UP001230051"/>
    </source>
</evidence>
<protein>
    <submittedName>
        <fullName evidence="1">Uncharacterized protein</fullName>
    </submittedName>
</protein>
<sequence length="115" mass="13332">MLYFSYYGMKSRLMMSAVHFNENASREQAVTQSGEAHYKIDFPIFQRGEHTVKKIMVRGTYKCVDRLKDCVFSMAQNGNKACPSKDMPPSMCHKYEKPSKEQAILNHESRFKSSH</sequence>
<comment type="caution">
    <text evidence="1">The sequence shown here is derived from an EMBL/GenBank/DDBJ whole genome shotgun (WGS) entry which is preliminary data.</text>
</comment>
<reference evidence="1" key="1">
    <citation type="submission" date="2022-02" db="EMBL/GenBank/DDBJ databases">
        <title>Atlantic sturgeon de novo genome assembly.</title>
        <authorList>
            <person name="Stock M."/>
            <person name="Klopp C."/>
            <person name="Guiguen Y."/>
            <person name="Cabau C."/>
            <person name="Parinello H."/>
            <person name="Santidrian Yebra-Pimentel E."/>
            <person name="Kuhl H."/>
            <person name="Dirks R.P."/>
            <person name="Guessner J."/>
            <person name="Wuertz S."/>
            <person name="Du K."/>
            <person name="Schartl M."/>
        </authorList>
    </citation>
    <scope>NUCLEOTIDE SEQUENCE</scope>
    <source>
        <strain evidence="1">STURGEONOMICS-FGT-2020</strain>
        <tissue evidence="1">Whole blood</tissue>
    </source>
</reference>